<comment type="cofactor">
    <cofactor evidence="2">
        <name>Zn(2+)</name>
        <dbReference type="ChEBI" id="CHEBI:29105"/>
    </cofactor>
</comment>
<dbReference type="Gene3D" id="3.90.870.10">
    <property type="entry name" value="DHBP synthase"/>
    <property type="match status" value="1"/>
</dbReference>
<dbReference type="GO" id="GO:0046872">
    <property type="term" value="F:metal ion binding"/>
    <property type="evidence" value="ECO:0007669"/>
    <property type="project" value="UniProtKB-KW"/>
</dbReference>
<evidence type="ECO:0000256" key="9">
    <source>
        <dbReference type="ARBA" id="ARBA00022741"/>
    </source>
</evidence>
<dbReference type="EMBL" id="PUFI01000015">
    <property type="protein sequence ID" value="TDG67480.1"/>
    <property type="molecule type" value="Genomic_DNA"/>
</dbReference>
<comment type="function">
    <text evidence="13">Catalyzes the conversion of GTP to 2,5-diamino-6-ribosylamino-4(3H)-pyrimidinone 5'-phosphate (DARP), formate and pyrophosphate.</text>
</comment>
<keyword evidence="10" id="KW-0378">Hydrolase</keyword>
<dbReference type="Pfam" id="PF00926">
    <property type="entry name" value="DHBP_synthase"/>
    <property type="match status" value="1"/>
</dbReference>
<dbReference type="GO" id="GO:0005829">
    <property type="term" value="C:cytosol"/>
    <property type="evidence" value="ECO:0007669"/>
    <property type="project" value="TreeGrafter"/>
</dbReference>
<evidence type="ECO:0000256" key="13">
    <source>
        <dbReference type="ARBA" id="ARBA00043932"/>
    </source>
</evidence>
<evidence type="ECO:0000256" key="3">
    <source>
        <dbReference type="ARBA" id="ARBA00002284"/>
    </source>
</evidence>
<sequence>MTTEESIEKVKIAVNALKQGELIILTDDQDREHEGDLVGLASFVTPEAINRALSIARGVLAVPMTRARAEQLALAQMTSHNSEKFGTKFTVSVDHMSSTTGVSAYERAHTIKQLANLSTTAADFETPGHIFPLVAEDGGVLKRQGHTEGAVELAKIAGVPPIAYIIEILAQDGTMAREQALSDLAQTQHLTQLSIQDLIIYRQVASQYTVKQETTVHLPSTYGDFNLTEYRGKDGKPHLLMQSRQLSTGIPLVRVHSECLTGEIFGSLRCECGPQLHKALEIINQEGGAVVYLRQEGRGIGLHEKLKAYVLQENQYDTYDANVALGHQPDARDYRQAAEILKAAGMSKIRLLTNNPQKMKALIAYGIEVVECVPLITGINDTNQQYMATKKNKFKHML</sequence>
<dbReference type="STRING" id="907931.GCA_000165675_01574"/>
<evidence type="ECO:0000256" key="1">
    <source>
        <dbReference type="ARBA" id="ARBA00000141"/>
    </source>
</evidence>
<comment type="pathway">
    <text evidence="5">Cofactor biosynthesis; riboflavin biosynthesis; 2-hydroxy-3-oxobutyl phosphate from D-ribulose 5-phosphate: step 1/1.</text>
</comment>
<comment type="catalytic activity">
    <reaction evidence="14">
        <text>GTP + 4 H2O = 2,5-diamino-6-hydroxy-4-(5-phosphoribosylamino)-pyrimidine + formate + 2 phosphate + 3 H(+)</text>
        <dbReference type="Rhea" id="RHEA:23704"/>
        <dbReference type="ChEBI" id="CHEBI:15377"/>
        <dbReference type="ChEBI" id="CHEBI:15378"/>
        <dbReference type="ChEBI" id="CHEBI:15740"/>
        <dbReference type="ChEBI" id="CHEBI:37565"/>
        <dbReference type="ChEBI" id="CHEBI:43474"/>
        <dbReference type="ChEBI" id="CHEBI:58614"/>
        <dbReference type="EC" id="3.5.4.25"/>
    </reaction>
</comment>
<keyword evidence="12" id="KW-0342">GTP-binding</keyword>
<evidence type="ECO:0000256" key="2">
    <source>
        <dbReference type="ARBA" id="ARBA00001947"/>
    </source>
</evidence>
<dbReference type="UniPathway" id="UPA00275">
    <property type="reaction ID" value="UER00399"/>
</dbReference>
<dbReference type="NCBIfam" id="NF001591">
    <property type="entry name" value="PRK00393.1"/>
    <property type="match status" value="1"/>
</dbReference>
<evidence type="ECO:0000256" key="14">
    <source>
        <dbReference type="ARBA" id="ARBA00049295"/>
    </source>
</evidence>
<proteinExistence type="inferred from homology"/>
<dbReference type="SUPFAM" id="SSF55821">
    <property type="entry name" value="YrdC/RibB"/>
    <property type="match status" value="1"/>
</dbReference>
<accession>A0A4V3A291</accession>
<evidence type="ECO:0000259" key="15">
    <source>
        <dbReference type="Pfam" id="PF00925"/>
    </source>
</evidence>
<dbReference type="GO" id="GO:0008686">
    <property type="term" value="F:3,4-dihydroxy-2-butanone-4-phosphate synthase activity"/>
    <property type="evidence" value="ECO:0007669"/>
    <property type="project" value="UniProtKB-EC"/>
</dbReference>
<dbReference type="Pfam" id="PF00925">
    <property type="entry name" value="GTP_cyclohydro2"/>
    <property type="match status" value="1"/>
</dbReference>
<keyword evidence="11" id="KW-0862">Zinc</keyword>
<dbReference type="PIRSF" id="PIRSF001259">
    <property type="entry name" value="RibA"/>
    <property type="match status" value="1"/>
</dbReference>
<comment type="catalytic activity">
    <reaction evidence="1">
        <text>D-ribulose 5-phosphate = (2S)-2-hydroxy-3-oxobutyl phosphate + formate + H(+)</text>
        <dbReference type="Rhea" id="RHEA:18457"/>
        <dbReference type="ChEBI" id="CHEBI:15378"/>
        <dbReference type="ChEBI" id="CHEBI:15740"/>
        <dbReference type="ChEBI" id="CHEBI:58121"/>
        <dbReference type="ChEBI" id="CHEBI:58830"/>
        <dbReference type="EC" id="4.1.99.12"/>
    </reaction>
</comment>
<dbReference type="Proteomes" id="UP000295681">
    <property type="component" value="Unassembled WGS sequence"/>
</dbReference>
<dbReference type="GO" id="GO:0009231">
    <property type="term" value="P:riboflavin biosynthetic process"/>
    <property type="evidence" value="ECO:0007669"/>
    <property type="project" value="UniProtKB-UniPathway"/>
</dbReference>
<dbReference type="NCBIfam" id="TIGR00506">
    <property type="entry name" value="ribB"/>
    <property type="match status" value="1"/>
</dbReference>
<comment type="similarity">
    <text evidence="6">In the N-terminal section; belongs to the DHBP synthase family.</text>
</comment>
<evidence type="ECO:0000313" key="16">
    <source>
        <dbReference type="EMBL" id="TDG67480.1"/>
    </source>
</evidence>
<dbReference type="InterPro" id="IPR017945">
    <property type="entry name" value="DHBP_synth_RibB-like_a/b_dom"/>
</dbReference>
<comment type="caution">
    <text evidence="16">The sequence shown here is derived from an EMBL/GenBank/DDBJ whole genome shotgun (WGS) entry which is preliminary data.</text>
</comment>
<protein>
    <recommendedName>
        <fullName evidence="15">GTP cyclohydrolase II domain-containing protein</fullName>
    </recommendedName>
</protein>
<dbReference type="CDD" id="cd00641">
    <property type="entry name" value="GTP_cyclohydro2"/>
    <property type="match status" value="1"/>
</dbReference>
<evidence type="ECO:0000256" key="7">
    <source>
        <dbReference type="ARBA" id="ARBA00022619"/>
    </source>
</evidence>
<dbReference type="InterPro" id="IPR036144">
    <property type="entry name" value="RibA-like_sf"/>
</dbReference>
<name>A0A4V3A291_9LACO</name>
<evidence type="ECO:0000313" key="17">
    <source>
        <dbReference type="Proteomes" id="UP000295681"/>
    </source>
</evidence>
<keyword evidence="17" id="KW-1185">Reference proteome</keyword>
<feature type="domain" description="GTP cyclohydrolase II" evidence="15">
    <location>
        <begin position="214"/>
        <end position="374"/>
    </location>
</feature>
<reference evidence="16 17" key="1">
    <citation type="journal article" date="2019" name="Appl. Microbiol. Biotechnol.">
        <title>Uncovering carbohydrate metabolism through a genotype-phenotype association study of 56 lactic acid bacteria genomes.</title>
        <authorList>
            <person name="Buron-Moles G."/>
            <person name="Chailyan A."/>
            <person name="Dolejs I."/>
            <person name="Forster J."/>
            <person name="Miks M.H."/>
        </authorList>
    </citation>
    <scope>NUCLEOTIDE SEQUENCE [LARGE SCALE GENOMIC DNA]</scope>
    <source>
        <strain evidence="16 17">ATCC 700006</strain>
    </source>
</reference>
<dbReference type="FunFam" id="3.40.50.10990:FF:000001">
    <property type="entry name" value="Riboflavin biosynthesis protein RibBA"/>
    <property type="match status" value="1"/>
</dbReference>
<dbReference type="InterPro" id="IPR032677">
    <property type="entry name" value="GTP_cyclohydro_II"/>
</dbReference>
<dbReference type="GO" id="GO:0005525">
    <property type="term" value="F:GTP binding"/>
    <property type="evidence" value="ECO:0007669"/>
    <property type="project" value="UniProtKB-KW"/>
</dbReference>
<dbReference type="InterPro" id="IPR000422">
    <property type="entry name" value="DHBP_synthase_RibB"/>
</dbReference>
<dbReference type="NCBIfam" id="TIGR00505">
    <property type="entry name" value="ribA"/>
    <property type="match status" value="1"/>
</dbReference>
<keyword evidence="7" id="KW-0686">Riboflavin biosynthesis</keyword>
<dbReference type="PANTHER" id="PTHR21327:SF18">
    <property type="entry name" value="3,4-DIHYDROXY-2-BUTANONE 4-PHOSPHATE SYNTHASE"/>
    <property type="match status" value="1"/>
</dbReference>
<evidence type="ECO:0000256" key="6">
    <source>
        <dbReference type="ARBA" id="ARBA00005520"/>
    </source>
</evidence>
<keyword evidence="8" id="KW-0479">Metal-binding</keyword>
<comment type="pathway">
    <text evidence="4">Cofactor biosynthesis; riboflavin biosynthesis; 5-amino-6-(D-ribitylamino)uracil from GTP: step 1/4.</text>
</comment>
<evidence type="ECO:0000256" key="8">
    <source>
        <dbReference type="ARBA" id="ARBA00022723"/>
    </source>
</evidence>
<dbReference type="GO" id="GO:0003935">
    <property type="term" value="F:GTP cyclohydrolase II activity"/>
    <property type="evidence" value="ECO:0007669"/>
    <property type="project" value="UniProtKB-EC"/>
</dbReference>
<dbReference type="Gene3D" id="3.40.50.10990">
    <property type="entry name" value="GTP cyclohydrolase II"/>
    <property type="match status" value="1"/>
</dbReference>
<dbReference type="SUPFAM" id="SSF142695">
    <property type="entry name" value="RibA-like"/>
    <property type="match status" value="1"/>
</dbReference>
<evidence type="ECO:0000256" key="5">
    <source>
        <dbReference type="ARBA" id="ARBA00004904"/>
    </source>
</evidence>
<dbReference type="RefSeq" id="WP_193617331.1">
    <property type="nucleotide sequence ID" value="NZ_JAGYGP010000001.1"/>
</dbReference>
<organism evidence="16 17">
    <name type="scientific">Leuconostoc fallax</name>
    <dbReference type="NCBI Taxonomy" id="1251"/>
    <lineage>
        <taxon>Bacteria</taxon>
        <taxon>Bacillati</taxon>
        <taxon>Bacillota</taxon>
        <taxon>Bacilli</taxon>
        <taxon>Lactobacillales</taxon>
        <taxon>Lactobacillaceae</taxon>
        <taxon>Leuconostoc</taxon>
    </lineage>
</organism>
<evidence type="ECO:0000256" key="12">
    <source>
        <dbReference type="ARBA" id="ARBA00023134"/>
    </source>
</evidence>
<dbReference type="InterPro" id="IPR000926">
    <property type="entry name" value="RibA"/>
</dbReference>
<evidence type="ECO:0000256" key="11">
    <source>
        <dbReference type="ARBA" id="ARBA00022833"/>
    </source>
</evidence>
<evidence type="ECO:0000256" key="10">
    <source>
        <dbReference type="ARBA" id="ARBA00022801"/>
    </source>
</evidence>
<dbReference type="PANTHER" id="PTHR21327">
    <property type="entry name" value="GTP CYCLOHYDROLASE II-RELATED"/>
    <property type="match status" value="1"/>
</dbReference>
<dbReference type="AlphaFoldDB" id="A0A4V3A291"/>
<evidence type="ECO:0000256" key="4">
    <source>
        <dbReference type="ARBA" id="ARBA00004853"/>
    </source>
</evidence>
<gene>
    <name evidence="16" type="ORF">C5L23_001279</name>
</gene>
<comment type="function">
    <text evidence="3">Catalyzes the conversion of D-ribulose 5-phosphate to formate and 3,4-dihydroxy-2-butanone 4-phosphate.</text>
</comment>
<keyword evidence="9" id="KW-0547">Nucleotide-binding</keyword>